<dbReference type="GO" id="GO:0008360">
    <property type="term" value="P:regulation of cell shape"/>
    <property type="evidence" value="ECO:0007669"/>
    <property type="project" value="UniProtKB-KW"/>
</dbReference>
<dbReference type="Gene3D" id="3.90.78.10">
    <property type="entry name" value="UDP-N-acetylenolpyruvoylglucosamine reductase, C-terminal domain"/>
    <property type="match status" value="1"/>
</dbReference>
<comment type="catalytic activity">
    <reaction evidence="19 20">
        <text>UDP-N-acetyl-alpha-D-muramate + NADP(+) = UDP-N-acetyl-3-O-(1-carboxyvinyl)-alpha-D-glucosamine + NADPH + H(+)</text>
        <dbReference type="Rhea" id="RHEA:12248"/>
        <dbReference type="ChEBI" id="CHEBI:15378"/>
        <dbReference type="ChEBI" id="CHEBI:57783"/>
        <dbReference type="ChEBI" id="CHEBI:58349"/>
        <dbReference type="ChEBI" id="CHEBI:68483"/>
        <dbReference type="ChEBI" id="CHEBI:70757"/>
        <dbReference type="EC" id="1.3.1.98"/>
    </reaction>
</comment>
<evidence type="ECO:0000256" key="16">
    <source>
        <dbReference type="ARBA" id="ARBA00023306"/>
    </source>
</evidence>
<keyword evidence="17 20" id="KW-0961">Cell wall biogenesis/degradation</keyword>
<evidence type="ECO:0000256" key="17">
    <source>
        <dbReference type="ARBA" id="ARBA00023316"/>
    </source>
</evidence>
<keyword evidence="14 20" id="KW-0573">Peptidoglycan synthesis</keyword>
<dbReference type="InterPro" id="IPR036635">
    <property type="entry name" value="MurB_C_sf"/>
</dbReference>
<dbReference type="GO" id="GO:0071949">
    <property type="term" value="F:FAD binding"/>
    <property type="evidence" value="ECO:0007669"/>
    <property type="project" value="InterPro"/>
</dbReference>
<dbReference type="PROSITE" id="PS51387">
    <property type="entry name" value="FAD_PCMH"/>
    <property type="match status" value="1"/>
</dbReference>
<evidence type="ECO:0000259" key="21">
    <source>
        <dbReference type="PROSITE" id="PS51387"/>
    </source>
</evidence>
<comment type="function">
    <text evidence="2 20">Cell wall formation.</text>
</comment>
<protein>
    <recommendedName>
        <fullName evidence="7 20">UDP-N-acetylenolpyruvoylglucosamine reductase</fullName>
        <ecNumber evidence="6 20">1.3.1.98</ecNumber>
    </recommendedName>
    <alternativeName>
        <fullName evidence="18 20">UDP-N-acetylmuramate dehydrogenase</fullName>
    </alternativeName>
</protein>
<comment type="caution">
    <text evidence="22">The sequence shown here is derived from an EMBL/GenBank/DDBJ whole genome shotgun (WGS) entry which is preliminary data.</text>
</comment>
<evidence type="ECO:0000313" key="22">
    <source>
        <dbReference type="EMBL" id="GLQ73179.1"/>
    </source>
</evidence>
<evidence type="ECO:0000256" key="4">
    <source>
        <dbReference type="ARBA" id="ARBA00004752"/>
    </source>
</evidence>
<keyword evidence="8 20" id="KW-0963">Cytoplasm</keyword>
<dbReference type="InterPro" id="IPR036318">
    <property type="entry name" value="FAD-bd_PCMH-like_sf"/>
</dbReference>
<dbReference type="GO" id="GO:0008762">
    <property type="term" value="F:UDP-N-acetylmuramate dehydrogenase activity"/>
    <property type="evidence" value="ECO:0007669"/>
    <property type="project" value="UniProtKB-UniRule"/>
</dbReference>
<evidence type="ECO:0000256" key="15">
    <source>
        <dbReference type="ARBA" id="ARBA00023002"/>
    </source>
</evidence>
<dbReference type="Pfam" id="PF02873">
    <property type="entry name" value="MurB_C"/>
    <property type="match status" value="1"/>
</dbReference>
<feature type="active site" description="Proton donor" evidence="20">
    <location>
        <position position="244"/>
    </location>
</feature>
<dbReference type="GO" id="GO:0005829">
    <property type="term" value="C:cytosol"/>
    <property type="evidence" value="ECO:0007669"/>
    <property type="project" value="TreeGrafter"/>
</dbReference>
<comment type="pathway">
    <text evidence="4 20">Cell wall biogenesis; peptidoglycan biosynthesis.</text>
</comment>
<dbReference type="InterPro" id="IPR006094">
    <property type="entry name" value="Oxid_FAD_bind_N"/>
</dbReference>
<evidence type="ECO:0000256" key="5">
    <source>
        <dbReference type="ARBA" id="ARBA00010485"/>
    </source>
</evidence>
<sequence length="358" mass="40417">MLFSEILTPNIMQIYKNNSLKPFHTFGIDVQCRHMAVIESIEDLRDVYNKPEWNELPKLMLGKGSNVLFTQDFQGVVMLNRLKGKSVSESETHFHLSVQGGEDWPEFVEWTLENGYFGLENLALIPGCVGSAPIQNIGAYGVELKDVCEYVEIYCLESQQIKRLTNDECQFGYRDSIFKRFLKNKAIVVSVGFKLPKSWAPKTKYGALSDLPKEDQTAFNVYERVCDIRRSKLPDPCKQGNAGSFFKNPVISQDQFDRLERQYPDIVGYPTKEGVKLAAGWLIDKANLKGEKIGGVMVHPKQALVLVNTGEATSNEVVSLAALVKQTVFKKYQVELEHEVRFIGSLGETCLAECLKDK</sequence>
<dbReference type="NCBIfam" id="NF000755">
    <property type="entry name" value="PRK00046.1"/>
    <property type="match status" value="1"/>
</dbReference>
<dbReference type="Proteomes" id="UP001156690">
    <property type="component" value="Unassembled WGS sequence"/>
</dbReference>
<dbReference type="NCBIfam" id="TIGR00179">
    <property type="entry name" value="murB"/>
    <property type="match status" value="1"/>
</dbReference>
<dbReference type="InterPro" id="IPR016169">
    <property type="entry name" value="FAD-bd_PCMH_sub2"/>
</dbReference>
<evidence type="ECO:0000256" key="10">
    <source>
        <dbReference type="ARBA" id="ARBA00022630"/>
    </source>
</evidence>
<dbReference type="EC" id="1.3.1.98" evidence="6 20"/>
<dbReference type="Pfam" id="PF01565">
    <property type="entry name" value="FAD_binding_4"/>
    <property type="match status" value="1"/>
</dbReference>
<feature type="domain" description="FAD-binding PCMH-type" evidence="21">
    <location>
        <begin position="28"/>
        <end position="198"/>
    </location>
</feature>
<evidence type="ECO:0000256" key="19">
    <source>
        <dbReference type="ARBA" id="ARBA00048914"/>
    </source>
</evidence>
<keyword evidence="13 20" id="KW-0133">Cell shape</keyword>
<dbReference type="Gene3D" id="3.30.465.10">
    <property type="match status" value="1"/>
</dbReference>
<keyword evidence="16 20" id="KW-0131">Cell cycle</keyword>
<dbReference type="PANTHER" id="PTHR21071:SF4">
    <property type="entry name" value="UDP-N-ACETYLENOLPYRUVOYLGLUCOSAMINE REDUCTASE"/>
    <property type="match status" value="1"/>
</dbReference>
<dbReference type="Gene3D" id="3.30.43.10">
    <property type="entry name" value="Uridine Diphospho-n-acetylenolpyruvylglucosamine Reductase, domain 2"/>
    <property type="match status" value="1"/>
</dbReference>
<evidence type="ECO:0000256" key="3">
    <source>
        <dbReference type="ARBA" id="ARBA00004496"/>
    </source>
</evidence>
<keyword evidence="9 20" id="KW-0132">Cell division</keyword>
<comment type="subcellular location">
    <subcellularLocation>
        <location evidence="3 20">Cytoplasm</location>
    </subcellularLocation>
</comment>
<dbReference type="HAMAP" id="MF_00037">
    <property type="entry name" value="MurB"/>
    <property type="match status" value="1"/>
</dbReference>
<evidence type="ECO:0000256" key="8">
    <source>
        <dbReference type="ARBA" id="ARBA00022490"/>
    </source>
</evidence>
<dbReference type="SUPFAM" id="SSF56194">
    <property type="entry name" value="Uridine diphospho-N-Acetylenolpyruvylglucosamine reductase, MurB, C-terminal domain"/>
    <property type="match status" value="1"/>
</dbReference>
<keyword evidence="15 20" id="KW-0560">Oxidoreductase</keyword>
<organism evidence="22 23">
    <name type="scientific">Vibrio penaeicida</name>
    <dbReference type="NCBI Taxonomy" id="104609"/>
    <lineage>
        <taxon>Bacteria</taxon>
        <taxon>Pseudomonadati</taxon>
        <taxon>Pseudomonadota</taxon>
        <taxon>Gammaproteobacteria</taxon>
        <taxon>Vibrionales</taxon>
        <taxon>Vibrionaceae</taxon>
        <taxon>Vibrio</taxon>
    </lineage>
</organism>
<keyword evidence="12 20" id="KW-0521">NADP</keyword>
<evidence type="ECO:0000256" key="9">
    <source>
        <dbReference type="ARBA" id="ARBA00022618"/>
    </source>
</evidence>
<dbReference type="InterPro" id="IPR003170">
    <property type="entry name" value="MurB"/>
</dbReference>
<dbReference type="GO" id="GO:0009252">
    <property type="term" value="P:peptidoglycan biosynthetic process"/>
    <property type="evidence" value="ECO:0007669"/>
    <property type="project" value="UniProtKB-UniRule"/>
</dbReference>
<dbReference type="AlphaFoldDB" id="A0AAV5NRK5"/>
<evidence type="ECO:0000256" key="6">
    <source>
        <dbReference type="ARBA" id="ARBA00012518"/>
    </source>
</evidence>
<dbReference type="PANTHER" id="PTHR21071">
    <property type="entry name" value="UDP-N-ACETYLENOLPYRUVOYLGLUCOSAMINE REDUCTASE"/>
    <property type="match status" value="1"/>
</dbReference>
<comment type="cofactor">
    <cofactor evidence="1 20">
        <name>FAD</name>
        <dbReference type="ChEBI" id="CHEBI:57692"/>
    </cofactor>
</comment>
<dbReference type="SUPFAM" id="SSF56176">
    <property type="entry name" value="FAD-binding/transporter-associated domain-like"/>
    <property type="match status" value="1"/>
</dbReference>
<dbReference type="InterPro" id="IPR016166">
    <property type="entry name" value="FAD-bd_PCMH"/>
</dbReference>
<gene>
    <name evidence="20 22" type="primary">murB</name>
    <name evidence="22" type="ORF">GCM10007932_25390</name>
</gene>
<evidence type="ECO:0000256" key="13">
    <source>
        <dbReference type="ARBA" id="ARBA00022960"/>
    </source>
</evidence>
<evidence type="ECO:0000256" key="1">
    <source>
        <dbReference type="ARBA" id="ARBA00001974"/>
    </source>
</evidence>
<evidence type="ECO:0000313" key="23">
    <source>
        <dbReference type="Proteomes" id="UP001156690"/>
    </source>
</evidence>
<comment type="similarity">
    <text evidence="5 20">Belongs to the MurB family.</text>
</comment>
<evidence type="ECO:0000256" key="14">
    <source>
        <dbReference type="ARBA" id="ARBA00022984"/>
    </source>
</evidence>
<name>A0AAV5NRK5_9VIBR</name>
<accession>A0AAV5NRK5</accession>
<proteinExistence type="inferred from homology"/>
<keyword evidence="10 20" id="KW-0285">Flavoprotein</keyword>
<evidence type="ECO:0000256" key="11">
    <source>
        <dbReference type="ARBA" id="ARBA00022827"/>
    </source>
</evidence>
<evidence type="ECO:0000256" key="20">
    <source>
        <dbReference type="HAMAP-Rule" id="MF_00037"/>
    </source>
</evidence>
<dbReference type="GO" id="GO:0051301">
    <property type="term" value="P:cell division"/>
    <property type="evidence" value="ECO:0007669"/>
    <property type="project" value="UniProtKB-KW"/>
</dbReference>
<feature type="active site" evidence="20">
    <location>
        <position position="174"/>
    </location>
</feature>
<feature type="active site" evidence="20">
    <location>
        <position position="339"/>
    </location>
</feature>
<keyword evidence="11 20" id="KW-0274">FAD</keyword>
<evidence type="ECO:0000256" key="2">
    <source>
        <dbReference type="ARBA" id="ARBA00003921"/>
    </source>
</evidence>
<dbReference type="EMBL" id="BSNX01000030">
    <property type="protein sequence ID" value="GLQ73179.1"/>
    <property type="molecule type" value="Genomic_DNA"/>
</dbReference>
<evidence type="ECO:0000256" key="18">
    <source>
        <dbReference type="ARBA" id="ARBA00031026"/>
    </source>
</evidence>
<dbReference type="InterPro" id="IPR016167">
    <property type="entry name" value="FAD-bd_PCMH_sub1"/>
</dbReference>
<dbReference type="GO" id="GO:0071555">
    <property type="term" value="P:cell wall organization"/>
    <property type="evidence" value="ECO:0007669"/>
    <property type="project" value="UniProtKB-KW"/>
</dbReference>
<evidence type="ECO:0000256" key="7">
    <source>
        <dbReference type="ARBA" id="ARBA00015188"/>
    </source>
</evidence>
<reference evidence="23" key="1">
    <citation type="journal article" date="2019" name="Int. J. Syst. Evol. Microbiol.">
        <title>The Global Catalogue of Microorganisms (GCM) 10K type strain sequencing project: providing services to taxonomists for standard genome sequencing and annotation.</title>
        <authorList>
            <consortium name="The Broad Institute Genomics Platform"/>
            <consortium name="The Broad Institute Genome Sequencing Center for Infectious Disease"/>
            <person name="Wu L."/>
            <person name="Ma J."/>
        </authorList>
    </citation>
    <scope>NUCLEOTIDE SEQUENCE [LARGE SCALE GENOMIC DNA]</scope>
    <source>
        <strain evidence="23">NBRC 15640</strain>
    </source>
</reference>
<dbReference type="InterPro" id="IPR011601">
    <property type="entry name" value="MurB_C"/>
</dbReference>
<evidence type="ECO:0000256" key="12">
    <source>
        <dbReference type="ARBA" id="ARBA00022857"/>
    </source>
</evidence>
<keyword evidence="23" id="KW-1185">Reference proteome</keyword>